<protein>
    <submittedName>
        <fullName evidence="2">DUF2339 domain-containing protein</fullName>
    </submittedName>
</protein>
<sequence length="174" mass="17998">MGGFALLCLQSVVTLARADATLVAVPLVFLGLALAVAGARLLLPWLRRAGAGTAVAISLSVALWWSVMILTGASPTSMLVTALVLATGAGGIVLGFRTRAVALRHYGLTLVMLVVVKLAVLDLAGGNSLTQILALLVAGLACFCLSLVYNRFAHEQTRQATPRPAPARAQEPGE</sequence>
<keyword evidence="3" id="KW-1185">Reference proteome</keyword>
<comment type="caution">
    <text evidence="2">The sequence shown here is derived from an EMBL/GenBank/DDBJ whole genome shotgun (WGS) entry which is preliminary data.</text>
</comment>
<feature type="transmembrane region" description="Helical" evidence="1">
    <location>
        <begin position="53"/>
        <end position="72"/>
    </location>
</feature>
<evidence type="ECO:0000313" key="2">
    <source>
        <dbReference type="EMBL" id="PHP51991.1"/>
    </source>
</evidence>
<feature type="transmembrane region" description="Helical" evidence="1">
    <location>
        <begin position="132"/>
        <end position="149"/>
    </location>
</feature>
<accession>A0ABX4M9E7</accession>
<gene>
    <name evidence="2" type="ORF">BW737_012830</name>
</gene>
<feature type="transmembrane region" description="Helical" evidence="1">
    <location>
        <begin position="28"/>
        <end position="46"/>
    </location>
</feature>
<proteinExistence type="predicted"/>
<feature type="transmembrane region" description="Helical" evidence="1">
    <location>
        <begin position="78"/>
        <end position="96"/>
    </location>
</feature>
<organism evidence="2 3">
    <name type="scientific">Actinomyces ruminis</name>
    <dbReference type="NCBI Taxonomy" id="1937003"/>
    <lineage>
        <taxon>Bacteria</taxon>
        <taxon>Bacillati</taxon>
        <taxon>Actinomycetota</taxon>
        <taxon>Actinomycetes</taxon>
        <taxon>Actinomycetales</taxon>
        <taxon>Actinomycetaceae</taxon>
        <taxon>Actinomyces</taxon>
    </lineage>
</organism>
<name>A0ABX4M9E7_9ACTO</name>
<evidence type="ECO:0000313" key="3">
    <source>
        <dbReference type="Proteomes" id="UP000194577"/>
    </source>
</evidence>
<keyword evidence="1" id="KW-1133">Transmembrane helix</keyword>
<dbReference type="EMBL" id="MTPX02000069">
    <property type="protein sequence ID" value="PHP51991.1"/>
    <property type="molecule type" value="Genomic_DNA"/>
</dbReference>
<keyword evidence="1" id="KW-0812">Transmembrane</keyword>
<keyword evidence="1" id="KW-0472">Membrane</keyword>
<dbReference type="RefSeq" id="WP_086615578.1">
    <property type="nucleotide sequence ID" value="NZ_MTPX02000069.1"/>
</dbReference>
<dbReference type="Proteomes" id="UP000194577">
    <property type="component" value="Unassembled WGS sequence"/>
</dbReference>
<evidence type="ECO:0000256" key="1">
    <source>
        <dbReference type="SAM" id="Phobius"/>
    </source>
</evidence>
<reference evidence="2 3" key="1">
    <citation type="submission" date="2017-10" db="EMBL/GenBank/DDBJ databases">
        <title>Draft genome sequence of cellulolytic Actinomyces sp CtC72 isolated from cattle rumen fluid.</title>
        <authorList>
            <person name="Joshi A.J."/>
            <person name="Vasudevan G."/>
            <person name="Lanjekar V.B."/>
            <person name="Hivarkar S."/>
            <person name="Engineer A."/>
            <person name="Pore S.D."/>
            <person name="Dhakephalkar P.K."/>
            <person name="Dagar S."/>
        </authorList>
    </citation>
    <scope>NUCLEOTIDE SEQUENCE [LARGE SCALE GENOMIC DNA]</scope>
    <source>
        <strain evidence="3">CtC72</strain>
    </source>
</reference>
<feature type="transmembrane region" description="Helical" evidence="1">
    <location>
        <begin position="108"/>
        <end position="126"/>
    </location>
</feature>